<keyword evidence="11" id="KW-1185">Reference proteome</keyword>
<accession>A0A210Q7S4</accession>
<evidence type="ECO:0000256" key="2">
    <source>
        <dbReference type="ARBA" id="ARBA00004496"/>
    </source>
</evidence>
<keyword evidence="7 8" id="KW-0378">Hydrolase</keyword>
<feature type="domain" description="AB hydrolase-1" evidence="9">
    <location>
        <begin position="94"/>
        <end position="354"/>
    </location>
</feature>
<dbReference type="AlphaFoldDB" id="A0A210Q7S4"/>
<comment type="similarity">
    <text evidence="3 8">Belongs to the peptidase S33 family.</text>
</comment>
<dbReference type="PANTHER" id="PTHR43722">
    <property type="entry name" value="PROLINE IMINOPEPTIDASE"/>
    <property type="match status" value="1"/>
</dbReference>
<sequence length="374" mass="43198">MFASKLRVFLRVNPNSRYIVKSDVIRTFTNLRIGSKPWTGRPRICDQRRQVIIANKMSSMRDLFPEIEPFDSGKLKVSEIHDIYYEQSAKKDGNPVLFVHGGPGGGTSGRDRRYFDPETYRIILFDQRGAGKSTPPAELRENTTWDLVEDIERLRKHLGIDKWVVFGGSWGSTLSIAYAETHPDRVKALVLRGIFTLRRRELLWFYQDGANHLFPDKWEDYLAPIPEGERGDLMGAYYRHLTSEDEEKRVKAAKAWSKWELATSRLLVDEDLVKKADGDIWSQQFARIESHYFVHGGWFKTDAQLIENVEKIRHIPATIIQGRYDVVCPMETAWLLHKGWPEAEFHVVPDAGHSTKEAGICHHLIEATDKYKNM</sequence>
<organism evidence="10 11">
    <name type="scientific">Mizuhopecten yessoensis</name>
    <name type="common">Japanese scallop</name>
    <name type="synonym">Patinopecten yessoensis</name>
    <dbReference type="NCBI Taxonomy" id="6573"/>
    <lineage>
        <taxon>Eukaryota</taxon>
        <taxon>Metazoa</taxon>
        <taxon>Spiralia</taxon>
        <taxon>Lophotrochozoa</taxon>
        <taxon>Mollusca</taxon>
        <taxon>Bivalvia</taxon>
        <taxon>Autobranchia</taxon>
        <taxon>Pteriomorphia</taxon>
        <taxon>Pectinida</taxon>
        <taxon>Pectinoidea</taxon>
        <taxon>Pectinidae</taxon>
        <taxon>Mizuhopecten</taxon>
    </lineage>
</organism>
<dbReference type="InterPro" id="IPR029058">
    <property type="entry name" value="AB_hydrolase_fold"/>
</dbReference>
<dbReference type="Pfam" id="PF00561">
    <property type="entry name" value="Abhydrolase_1"/>
    <property type="match status" value="1"/>
</dbReference>
<evidence type="ECO:0000256" key="3">
    <source>
        <dbReference type="ARBA" id="ARBA00010088"/>
    </source>
</evidence>
<dbReference type="InterPro" id="IPR005944">
    <property type="entry name" value="Pro_iminopeptidase"/>
</dbReference>
<dbReference type="PRINTS" id="PR00793">
    <property type="entry name" value="PROAMNOPTASE"/>
</dbReference>
<evidence type="ECO:0000313" key="10">
    <source>
        <dbReference type="EMBL" id="OWF44739.1"/>
    </source>
</evidence>
<dbReference type="OrthoDB" id="10249433at2759"/>
<evidence type="ECO:0000256" key="5">
    <source>
        <dbReference type="ARBA" id="ARBA00022490"/>
    </source>
</evidence>
<evidence type="ECO:0000256" key="6">
    <source>
        <dbReference type="ARBA" id="ARBA00022670"/>
    </source>
</evidence>
<comment type="catalytic activity">
    <reaction evidence="1 8">
        <text>Release of N-terminal proline from a peptide.</text>
        <dbReference type="EC" id="3.4.11.5"/>
    </reaction>
</comment>
<evidence type="ECO:0000256" key="4">
    <source>
        <dbReference type="ARBA" id="ARBA00022438"/>
    </source>
</evidence>
<dbReference type="NCBIfam" id="TIGR01249">
    <property type="entry name" value="pro_imino_pep_1"/>
    <property type="match status" value="1"/>
</dbReference>
<reference evidence="10 11" key="1">
    <citation type="journal article" date="2017" name="Nat. Ecol. Evol.">
        <title>Scallop genome provides insights into evolution of bilaterian karyotype and development.</title>
        <authorList>
            <person name="Wang S."/>
            <person name="Zhang J."/>
            <person name="Jiao W."/>
            <person name="Li J."/>
            <person name="Xun X."/>
            <person name="Sun Y."/>
            <person name="Guo X."/>
            <person name="Huan P."/>
            <person name="Dong B."/>
            <person name="Zhang L."/>
            <person name="Hu X."/>
            <person name="Sun X."/>
            <person name="Wang J."/>
            <person name="Zhao C."/>
            <person name="Wang Y."/>
            <person name="Wang D."/>
            <person name="Huang X."/>
            <person name="Wang R."/>
            <person name="Lv J."/>
            <person name="Li Y."/>
            <person name="Zhang Z."/>
            <person name="Liu B."/>
            <person name="Lu W."/>
            <person name="Hui Y."/>
            <person name="Liang J."/>
            <person name="Zhou Z."/>
            <person name="Hou R."/>
            <person name="Li X."/>
            <person name="Liu Y."/>
            <person name="Li H."/>
            <person name="Ning X."/>
            <person name="Lin Y."/>
            <person name="Zhao L."/>
            <person name="Xing Q."/>
            <person name="Dou J."/>
            <person name="Li Y."/>
            <person name="Mao J."/>
            <person name="Guo H."/>
            <person name="Dou H."/>
            <person name="Li T."/>
            <person name="Mu C."/>
            <person name="Jiang W."/>
            <person name="Fu Q."/>
            <person name="Fu X."/>
            <person name="Miao Y."/>
            <person name="Liu J."/>
            <person name="Yu Q."/>
            <person name="Li R."/>
            <person name="Liao H."/>
            <person name="Li X."/>
            <person name="Kong Y."/>
            <person name="Jiang Z."/>
            <person name="Chourrout D."/>
            <person name="Li R."/>
            <person name="Bao Z."/>
        </authorList>
    </citation>
    <scope>NUCLEOTIDE SEQUENCE [LARGE SCALE GENOMIC DNA]</scope>
    <source>
        <strain evidence="10 11">PY_sf001</strain>
    </source>
</reference>
<protein>
    <recommendedName>
        <fullName evidence="8">Proline iminopeptidase</fullName>
        <ecNumber evidence="8">3.4.11.5</ecNumber>
    </recommendedName>
</protein>
<dbReference type="EC" id="3.4.11.5" evidence="8"/>
<dbReference type="GO" id="GO:0006508">
    <property type="term" value="P:proteolysis"/>
    <property type="evidence" value="ECO:0007669"/>
    <property type="project" value="UniProtKB-KW"/>
</dbReference>
<evidence type="ECO:0000256" key="1">
    <source>
        <dbReference type="ARBA" id="ARBA00001585"/>
    </source>
</evidence>
<proteinExistence type="inferred from homology"/>
<keyword evidence="5" id="KW-0963">Cytoplasm</keyword>
<gene>
    <name evidence="10" type="ORF">KP79_PYT18997</name>
</gene>
<dbReference type="PANTHER" id="PTHR43722:SF1">
    <property type="entry name" value="PROLINE IMINOPEPTIDASE"/>
    <property type="match status" value="1"/>
</dbReference>
<dbReference type="InterPro" id="IPR000073">
    <property type="entry name" value="AB_hydrolase_1"/>
</dbReference>
<dbReference type="GO" id="GO:0004177">
    <property type="term" value="F:aminopeptidase activity"/>
    <property type="evidence" value="ECO:0007669"/>
    <property type="project" value="UniProtKB-KW"/>
</dbReference>
<name>A0A210Q7S4_MIZYE</name>
<keyword evidence="6 8" id="KW-0645">Protease</keyword>
<dbReference type="Gene3D" id="3.40.50.1820">
    <property type="entry name" value="alpha/beta hydrolase"/>
    <property type="match status" value="1"/>
</dbReference>
<dbReference type="InterPro" id="IPR002410">
    <property type="entry name" value="Peptidase_S33"/>
</dbReference>
<evidence type="ECO:0000259" key="9">
    <source>
        <dbReference type="Pfam" id="PF00561"/>
    </source>
</evidence>
<dbReference type="EMBL" id="NEDP02004687">
    <property type="protein sequence ID" value="OWF44739.1"/>
    <property type="molecule type" value="Genomic_DNA"/>
</dbReference>
<keyword evidence="4 8" id="KW-0031">Aminopeptidase</keyword>
<dbReference type="Proteomes" id="UP000242188">
    <property type="component" value="Unassembled WGS sequence"/>
</dbReference>
<comment type="caution">
    <text evidence="10">The sequence shown here is derived from an EMBL/GenBank/DDBJ whole genome shotgun (WGS) entry which is preliminary data.</text>
</comment>
<evidence type="ECO:0000256" key="7">
    <source>
        <dbReference type="ARBA" id="ARBA00022801"/>
    </source>
</evidence>
<dbReference type="GO" id="GO:0005737">
    <property type="term" value="C:cytoplasm"/>
    <property type="evidence" value="ECO:0007669"/>
    <property type="project" value="UniProtKB-SubCell"/>
</dbReference>
<evidence type="ECO:0000313" key="11">
    <source>
        <dbReference type="Proteomes" id="UP000242188"/>
    </source>
</evidence>
<dbReference type="SUPFAM" id="SSF53474">
    <property type="entry name" value="alpha/beta-Hydrolases"/>
    <property type="match status" value="1"/>
</dbReference>
<dbReference type="PRINTS" id="PR00111">
    <property type="entry name" value="ABHYDROLASE"/>
</dbReference>
<evidence type="ECO:0000256" key="8">
    <source>
        <dbReference type="RuleBase" id="RU003421"/>
    </source>
</evidence>
<dbReference type="STRING" id="6573.A0A210Q7S4"/>
<comment type="subcellular location">
    <subcellularLocation>
        <location evidence="2">Cytoplasm</location>
    </subcellularLocation>
</comment>